<feature type="binding site" evidence="4">
    <location>
        <position position="77"/>
    </location>
    <ligand>
        <name>Mg(2+)</name>
        <dbReference type="ChEBI" id="CHEBI:18420"/>
        <label>1</label>
    </ligand>
</feature>
<keyword evidence="6" id="KW-1185">Reference proteome</keyword>
<keyword evidence="4" id="KW-1003">Cell membrane</keyword>
<sequence>MPHTSHPVLSDTAKTKHLKTAITAALEAGKVILDIYNSDDFEVELKEDHSPLTKADTAAHHVIMAHLSATDIPVLSEEGQSIPYAIRKDWKQLWIVDPIDGTKEFIKRNGEFTVNIALIENQKPVLGVIFVPVSGDLYFSYPPPRREDEIEVEAEVEVEFEVARFADERPIPGAYKVKVDLNHFDVDALINKAAKLPLSKTNNIFTILASRSHPSEATATYIHQLREKHGAVKVVAKGSSLKFCLIAEGQADCYPKCGPTMEWDTAAGQAICEQAGVEAVAWDTQDLLRYNKKDLLNPWFIVQKQMTN</sequence>
<evidence type="ECO:0000256" key="3">
    <source>
        <dbReference type="ARBA" id="ARBA00022842"/>
    </source>
</evidence>
<evidence type="ECO:0000256" key="1">
    <source>
        <dbReference type="ARBA" id="ARBA00001625"/>
    </source>
</evidence>
<evidence type="ECO:0000313" key="6">
    <source>
        <dbReference type="Proteomes" id="UP000681315"/>
    </source>
</evidence>
<keyword evidence="4" id="KW-0378">Hydrolase</keyword>
<feature type="binding site" evidence="4">
    <location>
        <position position="264"/>
    </location>
    <ligand>
        <name>substrate</name>
    </ligand>
</feature>
<dbReference type="EC" id="3.1.3.7" evidence="4"/>
<proteinExistence type="inferred from homology"/>
<feature type="binding site" evidence="4">
    <location>
        <position position="99"/>
    </location>
    <ligand>
        <name>Mg(2+)</name>
        <dbReference type="ChEBI" id="CHEBI:18420"/>
        <label>1</label>
    </ligand>
</feature>
<feature type="binding site" evidence="4">
    <location>
        <position position="100"/>
    </location>
    <ligand>
        <name>Mg(2+)</name>
        <dbReference type="ChEBI" id="CHEBI:18420"/>
        <label>2</label>
    </ligand>
</feature>
<keyword evidence="2 4" id="KW-0479">Metal-binding</keyword>
<comment type="subcellular location">
    <subcellularLocation>
        <location evidence="4">Cell membrane</location>
        <topology evidence="4">Peripheral membrane protein</topology>
        <orientation evidence="4">Cytoplasmic side</orientation>
    </subcellularLocation>
</comment>
<evidence type="ECO:0000256" key="4">
    <source>
        <dbReference type="HAMAP-Rule" id="MF_02095"/>
    </source>
</evidence>
<comment type="cofactor">
    <cofactor evidence="4">
        <name>Mg(2+)</name>
        <dbReference type="ChEBI" id="CHEBI:18420"/>
    </cofactor>
</comment>
<feature type="binding site" evidence="4">
    <location>
        <position position="97"/>
    </location>
    <ligand>
        <name>Mg(2+)</name>
        <dbReference type="ChEBI" id="CHEBI:18420"/>
        <label>2</label>
    </ligand>
</feature>
<comment type="function">
    <text evidence="4">Converts adenosine-3',5'-bisphosphate (PAP) to AMP.</text>
</comment>
<evidence type="ECO:0000256" key="2">
    <source>
        <dbReference type="ARBA" id="ARBA00022723"/>
    </source>
</evidence>
<gene>
    <name evidence="4" type="primary">cysQ</name>
    <name evidence="5" type="ORF">J4051_18090</name>
</gene>
<dbReference type="CDD" id="cd01638">
    <property type="entry name" value="CysQ"/>
    <property type="match status" value="1"/>
</dbReference>
<dbReference type="EMBL" id="JAGEVG010000031">
    <property type="protein sequence ID" value="MBO3100187.1"/>
    <property type="molecule type" value="Genomic_DNA"/>
</dbReference>
<accession>A0ABS3SWS8</accession>
<feature type="binding site" evidence="4">
    <location>
        <position position="77"/>
    </location>
    <ligand>
        <name>substrate</name>
    </ligand>
</feature>
<dbReference type="InterPro" id="IPR050725">
    <property type="entry name" value="CysQ/Inositol_MonoPase"/>
</dbReference>
<feature type="binding site" evidence="4">
    <location>
        <begin position="99"/>
        <end position="102"/>
    </location>
    <ligand>
        <name>substrate</name>
    </ligand>
</feature>
<dbReference type="InterPro" id="IPR000760">
    <property type="entry name" value="Inositol_monophosphatase-like"/>
</dbReference>
<dbReference type="InterPro" id="IPR020583">
    <property type="entry name" value="Inositol_monoP_metal-BS"/>
</dbReference>
<protein>
    <recommendedName>
        <fullName evidence="4">3'(2'),5'-bisphosphate nucleotidase CysQ</fullName>
        <ecNumber evidence="4">3.1.3.7</ecNumber>
    </recommendedName>
    <alternativeName>
        <fullName evidence="4">3'(2'),5-bisphosphonucleoside 3'(2')-phosphohydrolase</fullName>
    </alternativeName>
    <alternativeName>
        <fullName evidence="4">3'-phosphoadenosine 5'-phosphate phosphatase</fullName>
        <shortName evidence="4">PAP phosphatase</shortName>
    </alternativeName>
</protein>
<feature type="binding site" evidence="4">
    <location>
        <position position="264"/>
    </location>
    <ligand>
        <name>Mg(2+)</name>
        <dbReference type="ChEBI" id="CHEBI:18420"/>
        <label>2</label>
    </ligand>
</feature>
<evidence type="ECO:0000313" key="5">
    <source>
        <dbReference type="EMBL" id="MBO3100187.1"/>
    </source>
</evidence>
<dbReference type="PROSITE" id="PS00629">
    <property type="entry name" value="IMP_1"/>
    <property type="match status" value="1"/>
</dbReference>
<dbReference type="Gene3D" id="3.40.190.80">
    <property type="match status" value="1"/>
</dbReference>
<dbReference type="InterPro" id="IPR006240">
    <property type="entry name" value="CysQ"/>
</dbReference>
<dbReference type="Gene3D" id="3.30.540.10">
    <property type="entry name" value="Fructose-1,6-Bisphosphatase, subunit A, domain 1"/>
    <property type="match status" value="1"/>
</dbReference>
<dbReference type="PANTHER" id="PTHR43028">
    <property type="entry name" value="3'(2'),5'-BISPHOSPHATE NUCLEOTIDASE 1"/>
    <property type="match status" value="1"/>
</dbReference>
<dbReference type="HAMAP" id="MF_02095">
    <property type="entry name" value="CysQ"/>
    <property type="match status" value="1"/>
</dbReference>
<dbReference type="PANTHER" id="PTHR43028:SF5">
    <property type="entry name" value="3'(2'),5'-BISPHOSPHATE NUCLEOTIDASE 1"/>
    <property type="match status" value="1"/>
</dbReference>
<dbReference type="SUPFAM" id="SSF56655">
    <property type="entry name" value="Carbohydrate phosphatase"/>
    <property type="match status" value="1"/>
</dbReference>
<comment type="catalytic activity">
    <reaction evidence="1 4">
        <text>adenosine 3',5'-bisphosphate + H2O = AMP + phosphate</text>
        <dbReference type="Rhea" id="RHEA:10040"/>
        <dbReference type="ChEBI" id="CHEBI:15377"/>
        <dbReference type="ChEBI" id="CHEBI:43474"/>
        <dbReference type="ChEBI" id="CHEBI:58343"/>
        <dbReference type="ChEBI" id="CHEBI:456215"/>
        <dbReference type="EC" id="3.1.3.7"/>
    </reaction>
</comment>
<dbReference type="Proteomes" id="UP000681315">
    <property type="component" value="Unassembled WGS sequence"/>
</dbReference>
<comment type="similarity">
    <text evidence="4">Belongs to the inositol monophosphatase superfamily. CysQ family.</text>
</comment>
<feature type="binding site" evidence="4">
    <location>
        <position position="97"/>
    </location>
    <ligand>
        <name>Mg(2+)</name>
        <dbReference type="ChEBI" id="CHEBI:18420"/>
        <label>1</label>
    </ligand>
</feature>
<comment type="caution">
    <text evidence="5">The sequence shown here is derived from an EMBL/GenBank/DDBJ whole genome shotgun (WGS) entry which is preliminary data.</text>
</comment>
<dbReference type="RefSeq" id="WP_208235291.1">
    <property type="nucleotide sequence ID" value="NZ_JAGEVG010000031.1"/>
</dbReference>
<dbReference type="Pfam" id="PF00459">
    <property type="entry name" value="Inositol_P"/>
    <property type="match status" value="2"/>
</dbReference>
<keyword evidence="3 4" id="KW-0460">Magnesium</keyword>
<organism evidence="5 6">
    <name type="scientific">Gelidibacter pelagius</name>
    <dbReference type="NCBI Taxonomy" id="2819985"/>
    <lineage>
        <taxon>Bacteria</taxon>
        <taxon>Pseudomonadati</taxon>
        <taxon>Bacteroidota</taxon>
        <taxon>Flavobacteriia</taxon>
        <taxon>Flavobacteriales</taxon>
        <taxon>Flavobacteriaceae</taxon>
        <taxon>Gelidibacter</taxon>
    </lineage>
</organism>
<name>A0ABS3SWS8_9FLAO</name>
<keyword evidence="4" id="KW-0472">Membrane</keyword>
<reference evidence="5 6" key="1">
    <citation type="submission" date="2021-03" db="EMBL/GenBank/DDBJ databases">
        <title>Gelidibacter sp. nov., isolated from costal sediment.</title>
        <authorList>
            <person name="Lun K.-Y."/>
        </authorList>
    </citation>
    <scope>NUCLEOTIDE SEQUENCE [LARGE SCALE GENOMIC DNA]</scope>
    <source>
        <strain evidence="5 6">DF109</strain>
    </source>
</reference>